<gene>
    <name evidence="1" type="ORF">RHMOL_Rhmol10G0213400</name>
</gene>
<accession>A0ACC0M5S7</accession>
<evidence type="ECO:0000313" key="1">
    <source>
        <dbReference type="EMBL" id="KAI8535924.1"/>
    </source>
</evidence>
<dbReference type="Proteomes" id="UP001062846">
    <property type="component" value="Chromosome 10"/>
</dbReference>
<dbReference type="EMBL" id="CM046397">
    <property type="protein sequence ID" value="KAI8535924.1"/>
    <property type="molecule type" value="Genomic_DNA"/>
</dbReference>
<name>A0ACC0M5S7_RHOML</name>
<sequence>MAIVLRFVDKDGIVRERFFDIVHVLNTASATLKTEICSVLARHNLSVQNIRGQGYDGASNMRGRWNGLQALFLKECPFAYYIHCFAHRLQLALVAASREVIPVGQFFSYLTLTVNIIDSSPKKHDKFRGIQAAEIAERLAIDNEDDDEFETELCSHCDWAPSKYTMDWTPRNNRDLHKLTQISRNQDEETRGKHSKGKEVAGNSRGITRPPLNFFAILNYYSIPIDTIDTSCPDKLCRQLYAGVYLKPNKLWSSCGVGRCCYFGGCLVASVVAVNGFLVVVAVCGLRWWLGLFCAMVRVLVSSGCPSCWAVYNWRAISLLLFGLELIRAPVVGVGVLRESPSGGGAWFWPGF</sequence>
<keyword evidence="2" id="KW-1185">Reference proteome</keyword>
<proteinExistence type="predicted"/>
<evidence type="ECO:0000313" key="2">
    <source>
        <dbReference type="Proteomes" id="UP001062846"/>
    </source>
</evidence>
<organism evidence="1 2">
    <name type="scientific">Rhododendron molle</name>
    <name type="common">Chinese azalea</name>
    <name type="synonym">Azalea mollis</name>
    <dbReference type="NCBI Taxonomy" id="49168"/>
    <lineage>
        <taxon>Eukaryota</taxon>
        <taxon>Viridiplantae</taxon>
        <taxon>Streptophyta</taxon>
        <taxon>Embryophyta</taxon>
        <taxon>Tracheophyta</taxon>
        <taxon>Spermatophyta</taxon>
        <taxon>Magnoliopsida</taxon>
        <taxon>eudicotyledons</taxon>
        <taxon>Gunneridae</taxon>
        <taxon>Pentapetalae</taxon>
        <taxon>asterids</taxon>
        <taxon>Ericales</taxon>
        <taxon>Ericaceae</taxon>
        <taxon>Ericoideae</taxon>
        <taxon>Rhodoreae</taxon>
        <taxon>Rhododendron</taxon>
    </lineage>
</organism>
<reference evidence="1" key="1">
    <citation type="submission" date="2022-02" db="EMBL/GenBank/DDBJ databases">
        <title>Plant Genome Project.</title>
        <authorList>
            <person name="Zhang R.-G."/>
        </authorList>
    </citation>
    <scope>NUCLEOTIDE SEQUENCE</scope>
    <source>
        <strain evidence="1">AT1</strain>
    </source>
</reference>
<protein>
    <submittedName>
        <fullName evidence="1">Uncharacterized protein</fullName>
    </submittedName>
</protein>
<comment type="caution">
    <text evidence="1">The sequence shown here is derived from an EMBL/GenBank/DDBJ whole genome shotgun (WGS) entry which is preliminary data.</text>
</comment>